<dbReference type="Gene3D" id="2.40.10.10">
    <property type="entry name" value="Trypsin-like serine proteases"/>
    <property type="match status" value="2"/>
</dbReference>
<evidence type="ECO:0000313" key="3">
    <source>
        <dbReference type="Proteomes" id="UP001549920"/>
    </source>
</evidence>
<sequence length="293" mass="32830">MFDSGYEQYLPIERIVTHPRFKGWTADLSLIYTFAAMTSDKPGKVIPLAGEKMSNPVDSNVTVFSWGRCNEHGITDKLKDDIPATDINNSPNSKHLSRYLTSSEDNKTTTFWKKTSIIKYFLCLRHEKKRNEVSGGRRGRIFKRSLDSNNNMNIYKNWRRNMGKTVNKLTVEVFGFVNLAACKKIVEGSNTAPHYDFKNGEVACYTSDEHFITEEDSGAPAIRHGHLVAVTVGGAECDGDHVGVGMKMSCYCTWIADNLPGGGANINCCKNCCEASSEDSARHSFRNRNQYLN</sequence>
<dbReference type="Proteomes" id="UP001549920">
    <property type="component" value="Unassembled WGS sequence"/>
</dbReference>
<proteinExistence type="predicted"/>
<protein>
    <recommendedName>
        <fullName evidence="1">Peptidase S1 domain-containing protein</fullName>
    </recommendedName>
</protein>
<dbReference type="Pfam" id="PF00089">
    <property type="entry name" value="Trypsin"/>
    <property type="match status" value="1"/>
</dbReference>
<dbReference type="EMBL" id="JBEUOH010000011">
    <property type="protein sequence ID" value="KAL0881572.1"/>
    <property type="molecule type" value="Genomic_DNA"/>
</dbReference>
<comment type="caution">
    <text evidence="2">The sequence shown here is derived from an EMBL/GenBank/DDBJ whole genome shotgun (WGS) entry which is preliminary data.</text>
</comment>
<gene>
    <name evidence="2" type="ORF">ABMA27_001403</name>
</gene>
<evidence type="ECO:0000313" key="2">
    <source>
        <dbReference type="EMBL" id="KAL0881572.1"/>
    </source>
</evidence>
<dbReference type="InterPro" id="IPR043504">
    <property type="entry name" value="Peptidase_S1_PA_chymotrypsin"/>
</dbReference>
<organism evidence="2 3">
    <name type="scientific">Loxostege sticticalis</name>
    <name type="common">Beet webworm moth</name>
    <dbReference type="NCBI Taxonomy" id="481309"/>
    <lineage>
        <taxon>Eukaryota</taxon>
        <taxon>Metazoa</taxon>
        <taxon>Ecdysozoa</taxon>
        <taxon>Arthropoda</taxon>
        <taxon>Hexapoda</taxon>
        <taxon>Insecta</taxon>
        <taxon>Pterygota</taxon>
        <taxon>Neoptera</taxon>
        <taxon>Endopterygota</taxon>
        <taxon>Lepidoptera</taxon>
        <taxon>Glossata</taxon>
        <taxon>Ditrysia</taxon>
        <taxon>Pyraloidea</taxon>
        <taxon>Crambidae</taxon>
        <taxon>Pyraustinae</taxon>
        <taxon>Loxostege</taxon>
    </lineage>
</organism>
<reference evidence="2 3" key="1">
    <citation type="submission" date="2024-06" db="EMBL/GenBank/DDBJ databases">
        <title>A chromosome-level genome assembly of beet webworm, Loxostege sticticalis.</title>
        <authorList>
            <person name="Zhang Y."/>
        </authorList>
    </citation>
    <scope>NUCLEOTIDE SEQUENCE [LARGE SCALE GENOMIC DNA]</scope>
    <source>
        <strain evidence="2">AQ026</strain>
        <tissue evidence="2">Whole body</tissue>
    </source>
</reference>
<dbReference type="SUPFAM" id="SSF50494">
    <property type="entry name" value="Trypsin-like serine proteases"/>
    <property type="match status" value="1"/>
</dbReference>
<dbReference type="InterPro" id="IPR001254">
    <property type="entry name" value="Trypsin_dom"/>
</dbReference>
<dbReference type="InterPro" id="IPR009003">
    <property type="entry name" value="Peptidase_S1_PA"/>
</dbReference>
<keyword evidence="3" id="KW-1185">Reference proteome</keyword>
<name>A0ABR3HYC8_LOXSC</name>
<feature type="domain" description="Peptidase S1" evidence="1">
    <location>
        <begin position="5"/>
        <end position="86"/>
    </location>
</feature>
<evidence type="ECO:0000259" key="1">
    <source>
        <dbReference type="Pfam" id="PF00089"/>
    </source>
</evidence>
<accession>A0ABR3HYC8</accession>